<feature type="compositionally biased region" description="Polar residues" evidence="1">
    <location>
        <begin position="334"/>
        <end position="343"/>
    </location>
</feature>
<dbReference type="EMBL" id="AFYH01216341">
    <property type="status" value="NOT_ANNOTATED_CDS"/>
    <property type="molecule type" value="Genomic_DNA"/>
</dbReference>
<keyword evidence="2" id="KW-0472">Membrane</keyword>
<evidence type="ECO:0000313" key="5">
    <source>
        <dbReference type="Proteomes" id="UP000008672"/>
    </source>
</evidence>
<dbReference type="STRING" id="7897.ENSLACP00000004577"/>
<dbReference type="HOGENOM" id="CLU_042209_0_0_1"/>
<sequence length="360" mass="41624">GSRASEKRLVSLFASQCSYVTSQRLRRAQQIGQLYSNIYSERSRKSLFFSLWRRFQSRHSHTCKLVAAIAGVFMWDEERVKDEELDSYAKEMVKLQELTVNMMSSTAKQGWSSHHSLDPNGNLKSDDQSWEVVMERNLFKVWRRPIANTSLYQYREMHVYIVYKSIVFWGEGLHFTFVFIYIKYQMCCCVSNVLVLSAVQCLFFLFCFGAEPSYGRSIVLVAATCMQEKREIGILVESRTVEHPSVPESPDYVRVRAYQSHMVIRPHRTFDENGFDYLLTYSDDPQTVFPRYCIRWMVSSGMPDFLGKLHSAAVKAQNLEIQVKDYVALKASENGSKAKVTQNPERKGEAAGSPQQMEYI</sequence>
<dbReference type="EMBL" id="AFYH01216343">
    <property type="status" value="NOT_ANNOTATED_CDS"/>
    <property type="molecule type" value="Genomic_DNA"/>
</dbReference>
<name>H3A4K6_LATCH</name>
<dbReference type="EMBL" id="AFYH01216339">
    <property type="status" value="NOT_ANNOTATED_CDS"/>
    <property type="molecule type" value="Genomic_DNA"/>
</dbReference>
<dbReference type="PANTHER" id="PTHR19308">
    <property type="entry name" value="PHOSPHATIDYLCHOLINE TRANSFER PROTEIN"/>
    <property type="match status" value="1"/>
</dbReference>
<dbReference type="InParanoid" id="H3A4K6"/>
<dbReference type="EMBL" id="AFYH01216342">
    <property type="status" value="NOT_ANNOTATED_CDS"/>
    <property type="molecule type" value="Genomic_DNA"/>
</dbReference>
<proteinExistence type="predicted"/>
<reference evidence="4" key="2">
    <citation type="submission" date="2025-08" db="UniProtKB">
        <authorList>
            <consortium name="Ensembl"/>
        </authorList>
    </citation>
    <scope>IDENTIFICATION</scope>
</reference>
<dbReference type="AlphaFoldDB" id="H3A4K6"/>
<keyword evidence="2" id="KW-0812">Transmembrane</keyword>
<dbReference type="InterPro" id="IPR023393">
    <property type="entry name" value="START-like_dom_sf"/>
</dbReference>
<protein>
    <submittedName>
        <fullName evidence="4">StAR related lipid transfer domain containing 7</fullName>
    </submittedName>
</protein>
<dbReference type="InterPro" id="IPR051213">
    <property type="entry name" value="START_lipid_transfer"/>
</dbReference>
<feature type="region of interest" description="Disordered" evidence="1">
    <location>
        <begin position="334"/>
        <end position="360"/>
    </location>
</feature>
<dbReference type="PROSITE" id="PS50848">
    <property type="entry name" value="START"/>
    <property type="match status" value="1"/>
</dbReference>
<dbReference type="PANTHER" id="PTHR19308:SF8">
    <property type="entry name" value="STAR-RELATED LIPID TRANSFER PROTEIN 7, MITOCHONDRIAL"/>
    <property type="match status" value="1"/>
</dbReference>
<gene>
    <name evidence="4" type="primary">STARD7</name>
</gene>
<dbReference type="SUPFAM" id="SSF55961">
    <property type="entry name" value="Bet v1-like"/>
    <property type="match status" value="1"/>
</dbReference>
<feature type="transmembrane region" description="Helical" evidence="2">
    <location>
        <begin position="190"/>
        <end position="210"/>
    </location>
</feature>
<evidence type="ECO:0000256" key="2">
    <source>
        <dbReference type="SAM" id="Phobius"/>
    </source>
</evidence>
<dbReference type="Ensembl" id="ENSLACT00000004616.1">
    <property type="protein sequence ID" value="ENSLACP00000004577.1"/>
    <property type="gene ID" value="ENSLACG00000004075.1"/>
</dbReference>
<evidence type="ECO:0000256" key="1">
    <source>
        <dbReference type="SAM" id="MobiDB-lite"/>
    </source>
</evidence>
<dbReference type="InterPro" id="IPR002913">
    <property type="entry name" value="START_lipid-bd_dom"/>
</dbReference>
<dbReference type="FunCoup" id="H3A4K6">
    <property type="interactions" value="653"/>
</dbReference>
<dbReference type="Gene3D" id="3.30.530.20">
    <property type="match status" value="1"/>
</dbReference>
<dbReference type="GO" id="GO:0008289">
    <property type="term" value="F:lipid binding"/>
    <property type="evidence" value="ECO:0007669"/>
    <property type="project" value="InterPro"/>
</dbReference>
<feature type="domain" description="START" evidence="3">
    <location>
        <begin position="235"/>
        <end position="318"/>
    </location>
</feature>
<evidence type="ECO:0000313" key="4">
    <source>
        <dbReference type="Ensembl" id="ENSLACP00000004577.1"/>
    </source>
</evidence>
<evidence type="ECO:0000259" key="3">
    <source>
        <dbReference type="PROSITE" id="PS50848"/>
    </source>
</evidence>
<dbReference type="GO" id="GO:0005737">
    <property type="term" value="C:cytoplasm"/>
    <property type="evidence" value="ECO:0007669"/>
    <property type="project" value="UniProtKB-ARBA"/>
</dbReference>
<organism evidence="4 5">
    <name type="scientific">Latimeria chalumnae</name>
    <name type="common">Coelacanth</name>
    <dbReference type="NCBI Taxonomy" id="7897"/>
    <lineage>
        <taxon>Eukaryota</taxon>
        <taxon>Metazoa</taxon>
        <taxon>Chordata</taxon>
        <taxon>Craniata</taxon>
        <taxon>Vertebrata</taxon>
        <taxon>Euteleostomi</taxon>
        <taxon>Coelacanthiformes</taxon>
        <taxon>Coelacanthidae</taxon>
        <taxon>Latimeria</taxon>
    </lineage>
</organism>
<accession>H3A4K6</accession>
<dbReference type="eggNOG" id="KOG2761">
    <property type="taxonomic scope" value="Eukaryota"/>
</dbReference>
<dbReference type="EMBL" id="AFYH01216344">
    <property type="status" value="NOT_ANNOTATED_CDS"/>
    <property type="molecule type" value="Genomic_DNA"/>
</dbReference>
<keyword evidence="2" id="KW-1133">Transmembrane helix</keyword>
<dbReference type="EMBL" id="AFYH01216340">
    <property type="status" value="NOT_ANNOTATED_CDS"/>
    <property type="molecule type" value="Genomic_DNA"/>
</dbReference>
<reference evidence="5" key="1">
    <citation type="submission" date="2011-08" db="EMBL/GenBank/DDBJ databases">
        <title>The draft genome of Latimeria chalumnae.</title>
        <authorList>
            <person name="Di Palma F."/>
            <person name="Alfoldi J."/>
            <person name="Johnson J."/>
            <person name="Berlin A."/>
            <person name="Gnerre S."/>
            <person name="Jaffe D."/>
            <person name="MacCallum I."/>
            <person name="Young S."/>
            <person name="Walker B.J."/>
            <person name="Lander E."/>
            <person name="Lindblad-Toh K."/>
        </authorList>
    </citation>
    <scope>NUCLEOTIDE SEQUENCE [LARGE SCALE GENOMIC DNA]</scope>
    <source>
        <strain evidence="5">Wild caught</strain>
    </source>
</reference>
<dbReference type="Bgee" id="ENSLACG00000004075">
    <property type="expression patterns" value="Expressed in chordate pharynx"/>
</dbReference>
<dbReference type="Pfam" id="PF01852">
    <property type="entry name" value="START"/>
    <property type="match status" value="1"/>
</dbReference>
<feature type="transmembrane region" description="Helical" evidence="2">
    <location>
        <begin position="161"/>
        <end position="184"/>
    </location>
</feature>
<dbReference type="GeneTree" id="ENSGT00940000157856"/>
<reference evidence="4" key="3">
    <citation type="submission" date="2025-09" db="UniProtKB">
        <authorList>
            <consortium name="Ensembl"/>
        </authorList>
    </citation>
    <scope>IDENTIFICATION</scope>
</reference>
<keyword evidence="5" id="KW-1185">Reference proteome</keyword>
<dbReference type="OMA" id="NQLCERC"/>
<dbReference type="Proteomes" id="UP000008672">
    <property type="component" value="Unassembled WGS sequence"/>
</dbReference>